<evidence type="ECO:0000256" key="5">
    <source>
        <dbReference type="ARBA" id="ARBA00022777"/>
    </source>
</evidence>
<dbReference type="PROSITE" id="PS50112">
    <property type="entry name" value="PAS"/>
    <property type="match status" value="1"/>
</dbReference>
<feature type="region of interest" description="Disordered" evidence="7">
    <location>
        <begin position="610"/>
        <end position="669"/>
    </location>
</feature>
<dbReference type="PROSITE" id="PS50109">
    <property type="entry name" value="HIS_KIN"/>
    <property type="match status" value="1"/>
</dbReference>
<dbReference type="Pfam" id="PF02518">
    <property type="entry name" value="HATPase_c"/>
    <property type="match status" value="1"/>
</dbReference>
<dbReference type="EC" id="2.7.13.3" evidence="2"/>
<keyword evidence="4 12" id="KW-0808">Transferase</keyword>
<evidence type="ECO:0000313" key="12">
    <source>
        <dbReference type="EMBL" id="QEG42016.1"/>
    </source>
</evidence>
<accession>A0A5B9QY36</accession>
<dbReference type="Gene3D" id="3.30.450.20">
    <property type="entry name" value="PAS domain"/>
    <property type="match status" value="1"/>
</dbReference>
<dbReference type="GO" id="GO:0009927">
    <property type="term" value="F:histidine phosphotransfer kinase activity"/>
    <property type="evidence" value="ECO:0007669"/>
    <property type="project" value="TreeGrafter"/>
</dbReference>
<keyword evidence="8" id="KW-0812">Transmembrane</keyword>
<keyword evidence="8" id="KW-1133">Transmembrane helix</keyword>
<gene>
    <name evidence="12" type="primary">rcsC</name>
    <name evidence="12" type="ORF">UC8_40450</name>
</gene>
<dbReference type="Pfam" id="PF13426">
    <property type="entry name" value="PAS_9"/>
    <property type="match status" value="1"/>
</dbReference>
<dbReference type="SUPFAM" id="SSF55874">
    <property type="entry name" value="ATPase domain of HSP90 chaperone/DNA topoisomerase II/histidine kinase"/>
    <property type="match status" value="1"/>
</dbReference>
<dbReference type="SUPFAM" id="SSF52172">
    <property type="entry name" value="CheY-like"/>
    <property type="match status" value="2"/>
</dbReference>
<feature type="domain" description="Response regulatory" evidence="10">
    <location>
        <begin position="794"/>
        <end position="910"/>
    </location>
</feature>
<dbReference type="GO" id="GO:0005886">
    <property type="term" value="C:plasma membrane"/>
    <property type="evidence" value="ECO:0007669"/>
    <property type="project" value="TreeGrafter"/>
</dbReference>
<feature type="transmembrane region" description="Helical" evidence="8">
    <location>
        <begin position="18"/>
        <end position="39"/>
    </location>
</feature>
<sequence length="930" mass="103002">MSQSHPEPGEKRTRSIRWAIPLALAGALAVLLISGYVTYRNLHQSVLADEAVSHTREVLATIEGVLADLSEAESAGRGFLLSGNPVYRAQFDEAVENTLARHADLKSLTVDDPRQQELVSELSDLIQPKIDLMKTFVSFRDAPQRNSVQEAVMLDAETQEMAAIRGLIAEIHRGEDAALAQRIARREQQWRQTRWSLLISTVVGCGLVLATYFLLRRHWSMQRTSALELRKSSREKVALARYNQRLLESTGEGIYGVDNSGRCTFMNRAGALILGGQPEDFLDREMHPLIHHSTADGQPYPLTDCPIYQASHSGDGCRVDDEVFWRLDGKPVPVEYSSFPLKDQQQLDGAVITFNDITARLRSRQELQAAKDAAEAANESKSQFLANMSHELRTPLNAVIMYSELLAEEAEDQDLPDFIPDLKRIRGAGRHLLELVNGLLDLSKVEAGKMELFPEPFDVRKLITEVAATVEPLVEENRNRLQVDIADDLDTVVGDVTKLRQVLMNLLSNASKFTNDGTVSLHAHREVDTEELVFRVRDTGIGMTEEQLARLFQPFMQADASTTRKYGGTGLGLAIIKRFTDLMGGEVQVSSVPQEGTTFTVRLPANLAAAEPESQADQNDGEQASDGQTHSGAPAKTSHTESSHTESSPAATDHPATASSSEDPETSDKTDAVQVVLVIDDDPAVRDILTRVLIAEGIRPLTASDGAVGLERAREHQPDLIILDVMMPKIDGWSVLSALKSDPQLTDIPVIMQSVRDDRDLGYMLGASEYLVKPVDRGKLVSLLRQHIGDSDASVLIVDDDPGTRRALAKSLHEENWKVVQARDGVEAMAAVQLQLPTVILLDLVMPRMDGFEFLHTLHQHPPWREIPVVVLTAKDLTAEDQQRLNGGVERVLEKSSLNRHRFLDEVRRLVTTLGKHHPGQLEPIKERDR</sequence>
<dbReference type="AlphaFoldDB" id="A0A5B9QY36"/>
<evidence type="ECO:0000256" key="3">
    <source>
        <dbReference type="ARBA" id="ARBA00022553"/>
    </source>
</evidence>
<dbReference type="InterPro" id="IPR003661">
    <property type="entry name" value="HisK_dim/P_dom"/>
</dbReference>
<dbReference type="InterPro" id="IPR005467">
    <property type="entry name" value="His_kinase_dom"/>
</dbReference>
<evidence type="ECO:0000313" key="13">
    <source>
        <dbReference type="Proteomes" id="UP000325286"/>
    </source>
</evidence>
<dbReference type="Pfam" id="PF05227">
    <property type="entry name" value="CHASE3"/>
    <property type="match status" value="1"/>
</dbReference>
<dbReference type="InterPro" id="IPR003594">
    <property type="entry name" value="HATPase_dom"/>
</dbReference>
<dbReference type="PANTHER" id="PTHR43047:SF72">
    <property type="entry name" value="OSMOSENSING HISTIDINE PROTEIN KINASE SLN1"/>
    <property type="match status" value="1"/>
</dbReference>
<dbReference type="PRINTS" id="PR00344">
    <property type="entry name" value="BCTRLSENSOR"/>
</dbReference>
<organism evidence="12 13">
    <name type="scientific">Roseimaritima ulvae</name>
    <dbReference type="NCBI Taxonomy" id="980254"/>
    <lineage>
        <taxon>Bacteria</taxon>
        <taxon>Pseudomonadati</taxon>
        <taxon>Planctomycetota</taxon>
        <taxon>Planctomycetia</taxon>
        <taxon>Pirellulales</taxon>
        <taxon>Pirellulaceae</taxon>
        <taxon>Roseimaritima</taxon>
    </lineage>
</organism>
<dbReference type="CDD" id="cd17574">
    <property type="entry name" value="REC_OmpR"/>
    <property type="match status" value="1"/>
</dbReference>
<dbReference type="RefSeq" id="WP_068141495.1">
    <property type="nucleotide sequence ID" value="NZ_CP042914.1"/>
</dbReference>
<evidence type="ECO:0000256" key="2">
    <source>
        <dbReference type="ARBA" id="ARBA00012438"/>
    </source>
</evidence>
<dbReference type="SMART" id="SM00448">
    <property type="entry name" value="REC"/>
    <property type="match status" value="2"/>
</dbReference>
<comment type="catalytic activity">
    <reaction evidence="1">
        <text>ATP + protein L-histidine = ADP + protein N-phospho-L-histidine.</text>
        <dbReference type="EC" id="2.7.13.3"/>
    </reaction>
</comment>
<dbReference type="KEGG" id="rul:UC8_40450"/>
<evidence type="ECO:0000259" key="9">
    <source>
        <dbReference type="PROSITE" id="PS50109"/>
    </source>
</evidence>
<dbReference type="InterPro" id="IPR011006">
    <property type="entry name" value="CheY-like_superfamily"/>
</dbReference>
<feature type="domain" description="PAS" evidence="11">
    <location>
        <begin position="239"/>
        <end position="291"/>
    </location>
</feature>
<feature type="compositionally biased region" description="Polar residues" evidence="7">
    <location>
        <begin position="615"/>
        <end position="631"/>
    </location>
</feature>
<dbReference type="SUPFAM" id="SSF47384">
    <property type="entry name" value="Homodimeric domain of signal transducing histidine kinase"/>
    <property type="match status" value="1"/>
</dbReference>
<dbReference type="PROSITE" id="PS50110">
    <property type="entry name" value="RESPONSE_REGULATORY"/>
    <property type="match status" value="2"/>
</dbReference>
<dbReference type="Proteomes" id="UP000325286">
    <property type="component" value="Chromosome"/>
</dbReference>
<dbReference type="Pfam" id="PF00072">
    <property type="entry name" value="Response_reg"/>
    <property type="match status" value="2"/>
</dbReference>
<dbReference type="InterPro" id="IPR007891">
    <property type="entry name" value="CHASE3"/>
</dbReference>
<reference evidence="12 13" key="1">
    <citation type="submission" date="2019-08" db="EMBL/GenBank/DDBJ databases">
        <title>Deep-cultivation of Planctomycetes and their phenomic and genomic characterization uncovers novel biology.</title>
        <authorList>
            <person name="Wiegand S."/>
            <person name="Jogler M."/>
            <person name="Boedeker C."/>
            <person name="Pinto D."/>
            <person name="Vollmers J."/>
            <person name="Rivas-Marin E."/>
            <person name="Kohn T."/>
            <person name="Peeters S.H."/>
            <person name="Heuer A."/>
            <person name="Rast P."/>
            <person name="Oberbeckmann S."/>
            <person name="Bunk B."/>
            <person name="Jeske O."/>
            <person name="Meyerdierks A."/>
            <person name="Storesund J.E."/>
            <person name="Kallscheuer N."/>
            <person name="Luecker S."/>
            <person name="Lage O.M."/>
            <person name="Pohl T."/>
            <person name="Merkel B.J."/>
            <person name="Hornburger P."/>
            <person name="Mueller R.-W."/>
            <person name="Bruemmer F."/>
            <person name="Labrenz M."/>
            <person name="Spormann A.M."/>
            <person name="Op den Camp H."/>
            <person name="Overmann J."/>
            <person name="Amann R."/>
            <person name="Jetten M.S.M."/>
            <person name="Mascher T."/>
            <person name="Medema M.H."/>
            <person name="Devos D.P."/>
            <person name="Kaster A.-K."/>
            <person name="Ovreas L."/>
            <person name="Rohde M."/>
            <person name="Galperin M.Y."/>
            <person name="Jogler C."/>
        </authorList>
    </citation>
    <scope>NUCLEOTIDE SEQUENCE [LARGE SCALE GENOMIC DNA]</scope>
    <source>
        <strain evidence="12 13">UC8</strain>
    </source>
</reference>
<keyword evidence="8" id="KW-0472">Membrane</keyword>
<feature type="transmembrane region" description="Helical" evidence="8">
    <location>
        <begin position="195"/>
        <end position="215"/>
    </location>
</feature>
<keyword evidence="3 6" id="KW-0597">Phosphoprotein</keyword>
<evidence type="ECO:0000256" key="8">
    <source>
        <dbReference type="SAM" id="Phobius"/>
    </source>
</evidence>
<dbReference type="Gene3D" id="1.10.287.130">
    <property type="match status" value="1"/>
</dbReference>
<protein>
    <recommendedName>
        <fullName evidence="2">histidine kinase</fullName>
        <ecNumber evidence="2">2.7.13.3</ecNumber>
    </recommendedName>
</protein>
<dbReference type="InterPro" id="IPR001789">
    <property type="entry name" value="Sig_transdc_resp-reg_receiver"/>
</dbReference>
<evidence type="ECO:0000256" key="7">
    <source>
        <dbReference type="SAM" id="MobiDB-lite"/>
    </source>
</evidence>
<keyword evidence="13" id="KW-1185">Reference proteome</keyword>
<evidence type="ECO:0000256" key="4">
    <source>
        <dbReference type="ARBA" id="ARBA00022679"/>
    </source>
</evidence>
<name>A0A5B9QY36_9BACT</name>
<keyword evidence="5 12" id="KW-0418">Kinase</keyword>
<dbReference type="SUPFAM" id="SSF55785">
    <property type="entry name" value="PYP-like sensor domain (PAS domain)"/>
    <property type="match status" value="1"/>
</dbReference>
<dbReference type="SMART" id="SM00388">
    <property type="entry name" value="HisKA"/>
    <property type="match status" value="1"/>
</dbReference>
<dbReference type="SMART" id="SM00387">
    <property type="entry name" value="HATPase_c"/>
    <property type="match status" value="1"/>
</dbReference>
<feature type="modified residue" description="4-aspartylphosphate" evidence="6">
    <location>
        <position position="843"/>
    </location>
</feature>
<dbReference type="FunFam" id="3.30.565.10:FF:000010">
    <property type="entry name" value="Sensor histidine kinase RcsC"/>
    <property type="match status" value="1"/>
</dbReference>
<dbReference type="Pfam" id="PF00512">
    <property type="entry name" value="HisKA"/>
    <property type="match status" value="1"/>
</dbReference>
<dbReference type="CDD" id="cd00082">
    <property type="entry name" value="HisKA"/>
    <property type="match status" value="1"/>
</dbReference>
<feature type="modified residue" description="4-aspartylphosphate" evidence="6">
    <location>
        <position position="724"/>
    </location>
</feature>
<dbReference type="EMBL" id="CP042914">
    <property type="protein sequence ID" value="QEG42016.1"/>
    <property type="molecule type" value="Genomic_DNA"/>
</dbReference>
<dbReference type="CDD" id="cd16922">
    <property type="entry name" value="HATPase_EvgS-ArcB-TorS-like"/>
    <property type="match status" value="1"/>
</dbReference>
<evidence type="ECO:0000256" key="6">
    <source>
        <dbReference type="PROSITE-ProRule" id="PRU00169"/>
    </source>
</evidence>
<evidence type="ECO:0000259" key="11">
    <source>
        <dbReference type="PROSITE" id="PS50112"/>
    </source>
</evidence>
<dbReference type="InterPro" id="IPR036890">
    <property type="entry name" value="HATPase_C_sf"/>
</dbReference>
<dbReference type="PANTHER" id="PTHR43047">
    <property type="entry name" value="TWO-COMPONENT HISTIDINE PROTEIN KINASE"/>
    <property type="match status" value="1"/>
</dbReference>
<feature type="domain" description="Response regulatory" evidence="10">
    <location>
        <begin position="675"/>
        <end position="788"/>
    </location>
</feature>
<dbReference type="InterPro" id="IPR036097">
    <property type="entry name" value="HisK_dim/P_sf"/>
</dbReference>
<dbReference type="NCBIfam" id="TIGR00229">
    <property type="entry name" value="sensory_box"/>
    <property type="match status" value="1"/>
</dbReference>
<dbReference type="OrthoDB" id="9762493at2"/>
<dbReference type="Gene3D" id="3.40.50.2300">
    <property type="match status" value="2"/>
</dbReference>
<proteinExistence type="predicted"/>
<dbReference type="CDD" id="cd19410">
    <property type="entry name" value="HK9-like_sensor"/>
    <property type="match status" value="1"/>
</dbReference>
<dbReference type="InterPro" id="IPR035965">
    <property type="entry name" value="PAS-like_dom_sf"/>
</dbReference>
<dbReference type="InterPro" id="IPR000014">
    <property type="entry name" value="PAS"/>
</dbReference>
<dbReference type="Gene3D" id="3.30.565.10">
    <property type="entry name" value="Histidine kinase-like ATPase, C-terminal domain"/>
    <property type="match status" value="1"/>
</dbReference>
<evidence type="ECO:0000259" key="10">
    <source>
        <dbReference type="PROSITE" id="PS50110"/>
    </source>
</evidence>
<feature type="domain" description="Histidine kinase" evidence="9">
    <location>
        <begin position="387"/>
        <end position="607"/>
    </location>
</feature>
<dbReference type="InterPro" id="IPR004358">
    <property type="entry name" value="Sig_transdc_His_kin-like_C"/>
</dbReference>
<dbReference type="CDD" id="cd00130">
    <property type="entry name" value="PAS"/>
    <property type="match status" value="1"/>
</dbReference>
<dbReference type="GO" id="GO:0000155">
    <property type="term" value="F:phosphorelay sensor kinase activity"/>
    <property type="evidence" value="ECO:0007669"/>
    <property type="project" value="InterPro"/>
</dbReference>
<evidence type="ECO:0000256" key="1">
    <source>
        <dbReference type="ARBA" id="ARBA00000085"/>
    </source>
</evidence>
<dbReference type="SMART" id="SM00091">
    <property type="entry name" value="PAS"/>
    <property type="match status" value="1"/>
</dbReference>